<dbReference type="GO" id="GO:0043720">
    <property type="term" value="F:3-keto-5-aminohexanoate cleavage activity"/>
    <property type="evidence" value="ECO:0007669"/>
    <property type="project" value="InterPro"/>
</dbReference>
<dbReference type="GO" id="GO:0008483">
    <property type="term" value="F:transaminase activity"/>
    <property type="evidence" value="ECO:0007669"/>
    <property type="project" value="UniProtKB-KW"/>
</dbReference>
<dbReference type="STRING" id="561184.SAMN05216376_11926"/>
<keyword evidence="6" id="KW-1185">Reference proteome</keyword>
<protein>
    <submittedName>
        <fullName evidence="5">Aminotransferase class-III</fullName>
    </submittedName>
</protein>
<dbReference type="AlphaFoldDB" id="A0A0B3RVC1"/>
<dbReference type="Gene3D" id="3.20.20.70">
    <property type="entry name" value="Aldolase class I"/>
    <property type="match status" value="1"/>
</dbReference>
<name>A0A0B3RVC1_9RHOB</name>
<accession>A0A0B3RVC1</accession>
<dbReference type="PANTHER" id="PTHR37418">
    <property type="entry name" value="3-KETO-5-AMINOHEXANOATE CLEAVAGE ENZYME-RELATED"/>
    <property type="match status" value="1"/>
</dbReference>
<keyword evidence="3" id="KW-0479">Metal-binding</keyword>
<evidence type="ECO:0000256" key="2">
    <source>
        <dbReference type="ARBA" id="ARBA00022679"/>
    </source>
</evidence>
<dbReference type="GO" id="GO:0046872">
    <property type="term" value="F:metal ion binding"/>
    <property type="evidence" value="ECO:0007669"/>
    <property type="project" value="UniProtKB-KW"/>
</dbReference>
<keyword evidence="5" id="KW-0032">Aminotransferase</keyword>
<evidence type="ECO:0000256" key="4">
    <source>
        <dbReference type="ARBA" id="ARBA00022833"/>
    </source>
</evidence>
<dbReference type="InterPro" id="IPR013785">
    <property type="entry name" value="Aldolase_TIM"/>
</dbReference>
<evidence type="ECO:0000256" key="3">
    <source>
        <dbReference type="ARBA" id="ARBA00022723"/>
    </source>
</evidence>
<comment type="cofactor">
    <cofactor evidence="1">
        <name>Zn(2+)</name>
        <dbReference type="ChEBI" id="CHEBI:29105"/>
    </cofactor>
</comment>
<keyword evidence="4" id="KW-0862">Zinc</keyword>
<organism evidence="5 6">
    <name type="scientific">Mameliella alba</name>
    <dbReference type="NCBI Taxonomy" id="561184"/>
    <lineage>
        <taxon>Bacteria</taxon>
        <taxon>Pseudomonadati</taxon>
        <taxon>Pseudomonadota</taxon>
        <taxon>Alphaproteobacteria</taxon>
        <taxon>Rhodobacterales</taxon>
        <taxon>Roseobacteraceae</taxon>
        <taxon>Mameliella</taxon>
    </lineage>
</organism>
<proteinExistence type="predicted"/>
<keyword evidence="2 5" id="KW-0808">Transferase</keyword>
<comment type="caution">
    <text evidence="5">The sequence shown here is derived from an EMBL/GenBank/DDBJ whole genome shotgun (WGS) entry which is preliminary data.</text>
</comment>
<evidence type="ECO:0000256" key="1">
    <source>
        <dbReference type="ARBA" id="ARBA00001947"/>
    </source>
</evidence>
<dbReference type="Proteomes" id="UP000030960">
    <property type="component" value="Unassembled WGS sequence"/>
</dbReference>
<dbReference type="EMBL" id="JSUQ01000023">
    <property type="protein sequence ID" value="KHQ50698.1"/>
    <property type="molecule type" value="Genomic_DNA"/>
</dbReference>
<dbReference type="PATRIC" id="fig|1515334.3.peg.4797"/>
<evidence type="ECO:0000313" key="6">
    <source>
        <dbReference type="Proteomes" id="UP000030960"/>
    </source>
</evidence>
<dbReference type="Pfam" id="PF05853">
    <property type="entry name" value="BKACE"/>
    <property type="match status" value="1"/>
</dbReference>
<gene>
    <name evidence="5" type="ORF">OA50_04767</name>
</gene>
<dbReference type="PANTHER" id="PTHR37418:SF2">
    <property type="entry name" value="3-KETO-5-AMINOHEXANOATE CLEAVAGE ENZYME"/>
    <property type="match status" value="1"/>
</dbReference>
<evidence type="ECO:0000313" key="5">
    <source>
        <dbReference type="EMBL" id="KHQ50698.1"/>
    </source>
</evidence>
<sequence>MTAAELAAEARACQQAGAWALHMHVRDTLGRHSLDPVLYREAIAEVRAAAPGLFVQITTEAVGRYSVAAQFDCLREVVPEGASVSTREMARDVETAGRLYAFAAEAGIALQHILYDLADLQTLRSFRAGGVIPPGECSVLLVFGTYEPPVPARVDAVPESVEALERGFPDWAACAFGPTEEPVLVEVAKRGGNVRIGFENNIHRPEGTLAVSTADNIRHFRSALARASGSEELAQTR</sequence>
<dbReference type="InterPro" id="IPR008567">
    <property type="entry name" value="BKACE"/>
</dbReference>
<reference evidence="5 6" key="1">
    <citation type="submission" date="2014-10" db="EMBL/GenBank/DDBJ databases">
        <title>Genome sequence of Ponticoccus sp. strain UMTAT08 isolated from clonal culture of toxic dinoflagellate Alexandrium tamiyavanichii.</title>
        <authorList>
            <person name="Gan H.Y."/>
            <person name="Muhd D.-D."/>
            <person name="Mohd Noor M.E."/>
            <person name="Yeong Y.S."/>
            <person name="Usup G."/>
        </authorList>
    </citation>
    <scope>NUCLEOTIDE SEQUENCE [LARGE SCALE GENOMIC DNA]</scope>
    <source>
        <strain evidence="5 6">UMTAT08</strain>
    </source>
</reference>